<feature type="transmembrane region" description="Helical" evidence="2">
    <location>
        <begin position="6"/>
        <end position="26"/>
    </location>
</feature>
<dbReference type="OrthoDB" id="2974039at2"/>
<dbReference type="Proteomes" id="UP000192527">
    <property type="component" value="Chromosome"/>
</dbReference>
<gene>
    <name evidence="3" type="ORF">HM131_08615</name>
</gene>
<sequence length="63" mass="6827">MNGNRGRGTSMLIAGAVGAAAMWGVTRMNRNGGGFRQMARRARNSQPMENMRDAMPNMGNNNL</sequence>
<evidence type="ECO:0000313" key="3">
    <source>
        <dbReference type="EMBL" id="ARI76897.1"/>
    </source>
</evidence>
<keyword evidence="2" id="KW-0472">Membrane</keyword>
<dbReference type="AlphaFoldDB" id="A0A1W5ZUH4"/>
<protein>
    <submittedName>
        <fullName evidence="3">Uncharacterized protein</fullName>
    </submittedName>
</protein>
<keyword evidence="2" id="KW-0812">Transmembrane</keyword>
<dbReference type="RefSeq" id="WP_085029372.1">
    <property type="nucleotide sequence ID" value="NZ_CP020772.1"/>
</dbReference>
<evidence type="ECO:0000256" key="2">
    <source>
        <dbReference type="SAM" id="Phobius"/>
    </source>
</evidence>
<keyword evidence="2" id="KW-1133">Transmembrane helix</keyword>
<proteinExistence type="predicted"/>
<organism evidence="3 4">
    <name type="scientific">Halobacillus mangrovi</name>
    <dbReference type="NCBI Taxonomy" id="402384"/>
    <lineage>
        <taxon>Bacteria</taxon>
        <taxon>Bacillati</taxon>
        <taxon>Bacillota</taxon>
        <taxon>Bacilli</taxon>
        <taxon>Bacillales</taxon>
        <taxon>Bacillaceae</taxon>
        <taxon>Halobacillus</taxon>
    </lineage>
</organism>
<dbReference type="KEGG" id="hmn:HM131_08615"/>
<name>A0A1W5ZUH4_9BACI</name>
<evidence type="ECO:0000313" key="4">
    <source>
        <dbReference type="Proteomes" id="UP000192527"/>
    </source>
</evidence>
<evidence type="ECO:0000256" key="1">
    <source>
        <dbReference type="SAM" id="MobiDB-lite"/>
    </source>
</evidence>
<feature type="region of interest" description="Disordered" evidence="1">
    <location>
        <begin position="30"/>
        <end position="63"/>
    </location>
</feature>
<dbReference type="EMBL" id="CP020772">
    <property type="protein sequence ID" value="ARI76897.1"/>
    <property type="molecule type" value="Genomic_DNA"/>
</dbReference>
<accession>A0A1W5ZUH4</accession>
<reference evidence="3 4" key="1">
    <citation type="submission" date="2017-04" db="EMBL/GenBank/DDBJ databases">
        <title>The whole genome sequencing and assembly of Halobacillus mangrovi strain.</title>
        <authorList>
            <person name="Lee S.-J."/>
            <person name="Park M.-K."/>
            <person name="Kim J.-Y."/>
            <person name="Lee Y.-J."/>
            <person name="Yi H."/>
            <person name="Bahn Y.-S."/>
            <person name="Kim J.F."/>
            <person name="Lee D.-W."/>
        </authorList>
    </citation>
    <scope>NUCLEOTIDE SEQUENCE [LARGE SCALE GENOMIC DNA]</scope>
    <source>
        <strain evidence="3 4">KTB 131</strain>
    </source>
</reference>
<keyword evidence="4" id="KW-1185">Reference proteome</keyword>